<proteinExistence type="predicted"/>
<dbReference type="AlphaFoldDB" id="A0A409YKA8"/>
<gene>
    <name evidence="1" type="ORF">CVT26_007864</name>
</gene>
<dbReference type="EMBL" id="NHYE01000736">
    <property type="protein sequence ID" value="PPR03448.1"/>
    <property type="molecule type" value="Genomic_DNA"/>
</dbReference>
<dbReference type="InParanoid" id="A0A409YKA8"/>
<dbReference type="Proteomes" id="UP000284706">
    <property type="component" value="Unassembled WGS sequence"/>
</dbReference>
<evidence type="ECO:0000313" key="1">
    <source>
        <dbReference type="EMBL" id="PPR03448.1"/>
    </source>
</evidence>
<organism evidence="1 2">
    <name type="scientific">Gymnopilus dilepis</name>
    <dbReference type="NCBI Taxonomy" id="231916"/>
    <lineage>
        <taxon>Eukaryota</taxon>
        <taxon>Fungi</taxon>
        <taxon>Dikarya</taxon>
        <taxon>Basidiomycota</taxon>
        <taxon>Agaricomycotina</taxon>
        <taxon>Agaricomycetes</taxon>
        <taxon>Agaricomycetidae</taxon>
        <taxon>Agaricales</taxon>
        <taxon>Agaricineae</taxon>
        <taxon>Hymenogastraceae</taxon>
        <taxon>Gymnopilus</taxon>
    </lineage>
</organism>
<keyword evidence="2" id="KW-1185">Reference proteome</keyword>
<accession>A0A409YKA8</accession>
<name>A0A409YKA8_9AGAR</name>
<comment type="caution">
    <text evidence="1">The sequence shown here is derived from an EMBL/GenBank/DDBJ whole genome shotgun (WGS) entry which is preliminary data.</text>
</comment>
<evidence type="ECO:0000313" key="2">
    <source>
        <dbReference type="Proteomes" id="UP000284706"/>
    </source>
</evidence>
<reference evidence="1 2" key="1">
    <citation type="journal article" date="2018" name="Evol. Lett.">
        <title>Horizontal gene cluster transfer increased hallucinogenic mushroom diversity.</title>
        <authorList>
            <person name="Reynolds H.T."/>
            <person name="Vijayakumar V."/>
            <person name="Gluck-Thaler E."/>
            <person name="Korotkin H.B."/>
            <person name="Matheny P.B."/>
            <person name="Slot J.C."/>
        </authorList>
    </citation>
    <scope>NUCLEOTIDE SEQUENCE [LARGE SCALE GENOMIC DNA]</scope>
    <source>
        <strain evidence="1 2">SRW20</strain>
    </source>
</reference>
<sequence>MILASTFLSVCTVDDGALVSQRSDGDEVPGAFVERDDIEKETAPDQGREKADVESGKFVGELELEGVEPEGSAAAAEGFRSWFSPGALTVSLLPSPSTTPSPAPSISTTLTSTGISLTHTANIRAMSDIDDMIDILGARAIFLDLLNEILKSAFGAVNTLTPQASVFGSQLAIPVSAFAPTTYTNMHEPLPTSASTKLDLSTINAS</sequence>
<protein>
    <submittedName>
        <fullName evidence="1">Uncharacterized protein</fullName>
    </submittedName>
</protein>